<dbReference type="Pfam" id="PF08241">
    <property type="entry name" value="Methyltransf_11"/>
    <property type="match status" value="1"/>
</dbReference>
<dbReference type="SUPFAM" id="SSF53335">
    <property type="entry name" value="S-adenosyl-L-methionine-dependent methyltransferases"/>
    <property type="match status" value="1"/>
</dbReference>
<dbReference type="InterPro" id="IPR029063">
    <property type="entry name" value="SAM-dependent_MTases_sf"/>
</dbReference>
<evidence type="ECO:0000313" key="2">
    <source>
        <dbReference type="Proteomes" id="UP001652625"/>
    </source>
</evidence>
<dbReference type="GO" id="GO:0032259">
    <property type="term" value="P:methylation"/>
    <property type="evidence" value="ECO:0007669"/>
    <property type="project" value="UniProtKB-KW"/>
</dbReference>
<dbReference type="CDD" id="cd02440">
    <property type="entry name" value="AdoMet_MTases"/>
    <property type="match status" value="1"/>
</dbReference>
<dbReference type="Gene3D" id="3.40.50.150">
    <property type="entry name" value="Vaccinia Virus protein VP39"/>
    <property type="match status" value="1"/>
</dbReference>
<proteinExistence type="predicted"/>
<dbReference type="GeneID" id="124807644"/>
<keyword evidence="3" id="KW-0489">Methyltransferase</keyword>
<dbReference type="RefSeq" id="XP_065669678.1">
    <property type="nucleotide sequence ID" value="XM_065813606.1"/>
</dbReference>
<name>A0ABM4D5V6_HYDVU</name>
<dbReference type="GO" id="GO:0008168">
    <property type="term" value="F:methyltransferase activity"/>
    <property type="evidence" value="ECO:0007669"/>
    <property type="project" value="UniProtKB-KW"/>
</dbReference>
<dbReference type="InterPro" id="IPR013216">
    <property type="entry name" value="Methyltransf_11"/>
</dbReference>
<evidence type="ECO:0000313" key="3">
    <source>
        <dbReference type="RefSeq" id="XP_065669678.1"/>
    </source>
</evidence>
<sequence>MSNESDEEFFKLWMSAFQESMEKARQRTSSFEYEMQQHLYKDFASKYDKAISLESYSGPSKIAEKINDLVFDKNIKILDYGCGTGLVSEYLIKFGFSEIDGVDANQEMLNLAKAKGTMNKLILGRNDEGLKKISSNEYDIVCSAGTFFLSATHPGTECFREICRTIKSGGYFILLTKQSYLSCSYVNWSIVEELEKEHVLEIVSKEPYEGYRKHFPNEQDTQSTGIIFTFRVL</sequence>
<dbReference type="Proteomes" id="UP001652625">
    <property type="component" value="Chromosome 12"/>
</dbReference>
<accession>A0ABM4D5V6</accession>
<gene>
    <name evidence="3" type="primary">LOC124807644</name>
</gene>
<organism evidence="2 3">
    <name type="scientific">Hydra vulgaris</name>
    <name type="common">Hydra</name>
    <name type="synonym">Hydra attenuata</name>
    <dbReference type="NCBI Taxonomy" id="6087"/>
    <lineage>
        <taxon>Eukaryota</taxon>
        <taxon>Metazoa</taxon>
        <taxon>Cnidaria</taxon>
        <taxon>Hydrozoa</taxon>
        <taxon>Hydroidolina</taxon>
        <taxon>Anthoathecata</taxon>
        <taxon>Aplanulata</taxon>
        <taxon>Hydridae</taxon>
        <taxon>Hydra</taxon>
    </lineage>
</organism>
<dbReference type="PANTHER" id="PTHR43591">
    <property type="entry name" value="METHYLTRANSFERASE"/>
    <property type="match status" value="1"/>
</dbReference>
<reference evidence="3" key="1">
    <citation type="submission" date="2025-08" db="UniProtKB">
        <authorList>
            <consortium name="RefSeq"/>
        </authorList>
    </citation>
    <scope>IDENTIFICATION</scope>
</reference>
<keyword evidence="2" id="KW-1185">Reference proteome</keyword>
<evidence type="ECO:0000259" key="1">
    <source>
        <dbReference type="Pfam" id="PF08241"/>
    </source>
</evidence>
<keyword evidence="3" id="KW-0808">Transferase</keyword>
<dbReference type="PANTHER" id="PTHR43591:SF110">
    <property type="entry name" value="RHODANESE DOMAIN-CONTAINING PROTEIN"/>
    <property type="match status" value="1"/>
</dbReference>
<protein>
    <submittedName>
        <fullName evidence="3">Methyltransferase GWCH70_2453</fullName>
    </submittedName>
</protein>
<feature type="domain" description="Methyltransferase type 11" evidence="1">
    <location>
        <begin position="78"/>
        <end position="174"/>
    </location>
</feature>